<sequence length="345" mass="39057">MSLTGLRPRLILSSHGPKQHNLEETHKDLVPTGGCLTPEVVFHNSKPSFQTKLDSTKCKDCKIGKYLLEHIEGDTFKASDCGSGEEKVCKVFPISKYRERLSAYWQVDAHDNISSISEIILGETKAYVFFEHHHGDLHSYVRQKKKLREEEATSLFRQIAAAVKHCHDCGVILRDLKLRKFVFKNKERTEIRLDSLEDACVLDTEDDRLSDKHGCPAYVSPEILNNGIPTYSGRAADMWSLGVMLYTILVGRYPFHDNEPTALFTKIRKGQFLLPPSLSSKAKCLLKSILRQDPDLRLSAEECLSHPWLSQGHQGGSGFVTISNKYNDQTVPEFLVDSYDNDIFS</sequence>
<dbReference type="PROSITE" id="PS50011">
    <property type="entry name" value="PROTEIN_KINASE_DOM"/>
    <property type="match status" value="1"/>
</dbReference>
<dbReference type="Pfam" id="PF00069">
    <property type="entry name" value="Pkinase"/>
    <property type="match status" value="1"/>
</dbReference>
<comment type="caution">
    <text evidence="3">The sequence shown here is derived from an EMBL/GenBank/DDBJ whole genome shotgun (WGS) entry which is preliminary data.</text>
</comment>
<dbReference type="AlphaFoldDB" id="A0A9D4BUD5"/>
<name>A0A9D4BUD5_DREPO</name>
<dbReference type="GO" id="GO:0005524">
    <property type="term" value="F:ATP binding"/>
    <property type="evidence" value="ECO:0007669"/>
    <property type="project" value="InterPro"/>
</dbReference>
<comment type="similarity">
    <text evidence="1">Belongs to the protein kinase superfamily. CAMK Ser/Thr protein kinase family. Tribbles subfamily.</text>
</comment>
<dbReference type="FunFam" id="1.10.510.10:FF:000153">
    <property type="entry name" value="Tribbles homolog 2"/>
    <property type="match status" value="1"/>
</dbReference>
<keyword evidence="4" id="KW-1185">Reference proteome</keyword>
<dbReference type="GO" id="GO:0004672">
    <property type="term" value="F:protein kinase activity"/>
    <property type="evidence" value="ECO:0007669"/>
    <property type="project" value="InterPro"/>
</dbReference>
<dbReference type="InterPro" id="IPR011009">
    <property type="entry name" value="Kinase-like_dom_sf"/>
</dbReference>
<dbReference type="PANTHER" id="PTHR22961">
    <property type="entry name" value="SER/THR PROTEIN KINASE-TRB"/>
    <property type="match status" value="1"/>
</dbReference>
<protein>
    <recommendedName>
        <fullName evidence="2">Protein kinase domain-containing protein</fullName>
    </recommendedName>
</protein>
<dbReference type="Gene3D" id="3.30.200.20">
    <property type="entry name" value="Phosphorylase Kinase, domain 1"/>
    <property type="match status" value="1"/>
</dbReference>
<reference evidence="3" key="2">
    <citation type="submission" date="2020-11" db="EMBL/GenBank/DDBJ databases">
        <authorList>
            <person name="McCartney M.A."/>
            <person name="Auch B."/>
            <person name="Kono T."/>
            <person name="Mallez S."/>
            <person name="Becker A."/>
            <person name="Gohl D.M."/>
            <person name="Silverstein K.A.T."/>
            <person name="Koren S."/>
            <person name="Bechman K.B."/>
            <person name="Herman A."/>
            <person name="Abrahante J.E."/>
            <person name="Garbe J."/>
        </authorList>
    </citation>
    <scope>NUCLEOTIDE SEQUENCE</scope>
    <source>
        <strain evidence="3">Duluth1</strain>
        <tissue evidence="3">Whole animal</tissue>
    </source>
</reference>
<dbReference type="SUPFAM" id="SSF56112">
    <property type="entry name" value="Protein kinase-like (PK-like)"/>
    <property type="match status" value="1"/>
</dbReference>
<dbReference type="GO" id="GO:0032436">
    <property type="term" value="P:positive regulation of proteasomal ubiquitin-dependent protein catabolic process"/>
    <property type="evidence" value="ECO:0007669"/>
    <property type="project" value="TreeGrafter"/>
</dbReference>
<dbReference type="InterPro" id="IPR000719">
    <property type="entry name" value="Prot_kinase_dom"/>
</dbReference>
<evidence type="ECO:0000313" key="4">
    <source>
        <dbReference type="Proteomes" id="UP000828390"/>
    </source>
</evidence>
<dbReference type="EMBL" id="JAIWYP010000014">
    <property type="protein sequence ID" value="KAH3709204.1"/>
    <property type="molecule type" value="Genomic_DNA"/>
</dbReference>
<dbReference type="Gene3D" id="1.10.510.10">
    <property type="entry name" value="Transferase(Phosphotransferase) domain 1"/>
    <property type="match status" value="1"/>
</dbReference>
<evidence type="ECO:0000259" key="2">
    <source>
        <dbReference type="PROSITE" id="PS50011"/>
    </source>
</evidence>
<proteinExistence type="inferred from homology"/>
<feature type="domain" description="Protein kinase" evidence="2">
    <location>
        <begin position="61"/>
        <end position="309"/>
    </location>
</feature>
<dbReference type="InterPro" id="IPR024104">
    <property type="entry name" value="Tribbles/Ser_Thr_kinase_40"/>
</dbReference>
<dbReference type="PANTHER" id="PTHR22961:SF13">
    <property type="entry name" value="TRIBBLES"/>
    <property type="match status" value="1"/>
</dbReference>
<accession>A0A9D4BUD5</accession>
<dbReference type="OrthoDB" id="410920at2759"/>
<gene>
    <name evidence="3" type="ORF">DPMN_068666</name>
</gene>
<organism evidence="3 4">
    <name type="scientific">Dreissena polymorpha</name>
    <name type="common">Zebra mussel</name>
    <name type="synonym">Mytilus polymorpha</name>
    <dbReference type="NCBI Taxonomy" id="45954"/>
    <lineage>
        <taxon>Eukaryota</taxon>
        <taxon>Metazoa</taxon>
        <taxon>Spiralia</taxon>
        <taxon>Lophotrochozoa</taxon>
        <taxon>Mollusca</taxon>
        <taxon>Bivalvia</taxon>
        <taxon>Autobranchia</taxon>
        <taxon>Heteroconchia</taxon>
        <taxon>Euheterodonta</taxon>
        <taxon>Imparidentia</taxon>
        <taxon>Neoheterodontei</taxon>
        <taxon>Myida</taxon>
        <taxon>Dreissenoidea</taxon>
        <taxon>Dreissenidae</taxon>
        <taxon>Dreissena</taxon>
    </lineage>
</organism>
<evidence type="ECO:0000256" key="1">
    <source>
        <dbReference type="ARBA" id="ARBA00038180"/>
    </source>
</evidence>
<evidence type="ECO:0000313" key="3">
    <source>
        <dbReference type="EMBL" id="KAH3709204.1"/>
    </source>
</evidence>
<dbReference type="GO" id="GO:0005634">
    <property type="term" value="C:nucleus"/>
    <property type="evidence" value="ECO:0007669"/>
    <property type="project" value="TreeGrafter"/>
</dbReference>
<dbReference type="Proteomes" id="UP000828390">
    <property type="component" value="Unassembled WGS sequence"/>
</dbReference>
<reference evidence="3" key="1">
    <citation type="journal article" date="2019" name="bioRxiv">
        <title>The Genome of the Zebra Mussel, Dreissena polymorpha: A Resource for Invasive Species Research.</title>
        <authorList>
            <person name="McCartney M.A."/>
            <person name="Auch B."/>
            <person name="Kono T."/>
            <person name="Mallez S."/>
            <person name="Zhang Y."/>
            <person name="Obille A."/>
            <person name="Becker A."/>
            <person name="Abrahante J.E."/>
            <person name="Garbe J."/>
            <person name="Badalamenti J.P."/>
            <person name="Herman A."/>
            <person name="Mangelson H."/>
            <person name="Liachko I."/>
            <person name="Sullivan S."/>
            <person name="Sone E.D."/>
            <person name="Koren S."/>
            <person name="Silverstein K.A.T."/>
            <person name="Beckman K.B."/>
            <person name="Gohl D.M."/>
        </authorList>
    </citation>
    <scope>NUCLEOTIDE SEQUENCE</scope>
    <source>
        <strain evidence="3">Duluth1</strain>
        <tissue evidence="3">Whole animal</tissue>
    </source>
</reference>
<dbReference type="GO" id="GO:0031434">
    <property type="term" value="F:mitogen-activated protein kinase kinase binding"/>
    <property type="evidence" value="ECO:0007669"/>
    <property type="project" value="TreeGrafter"/>
</dbReference>